<keyword evidence="1" id="KW-0863">Zinc-finger</keyword>
<dbReference type="PROSITE" id="PS50158">
    <property type="entry name" value="ZF_CCHC"/>
    <property type="match status" value="1"/>
</dbReference>
<dbReference type="InterPro" id="IPR001878">
    <property type="entry name" value="Znf_CCHC"/>
</dbReference>
<gene>
    <name evidence="3" type="ORF">Pmani_004007</name>
</gene>
<reference evidence="3" key="1">
    <citation type="submission" date="2023-11" db="EMBL/GenBank/DDBJ databases">
        <title>Genome assemblies of two species of porcelain crab, Petrolisthes cinctipes and Petrolisthes manimaculis (Anomura: Porcellanidae).</title>
        <authorList>
            <person name="Angst P."/>
        </authorList>
    </citation>
    <scope>NUCLEOTIDE SEQUENCE</scope>
    <source>
        <strain evidence="3">PB745_02</strain>
        <tissue evidence="3">Gill</tissue>
    </source>
</reference>
<dbReference type="GO" id="GO:0003676">
    <property type="term" value="F:nucleic acid binding"/>
    <property type="evidence" value="ECO:0007669"/>
    <property type="project" value="InterPro"/>
</dbReference>
<keyword evidence="1" id="KW-0862">Zinc</keyword>
<evidence type="ECO:0000313" key="3">
    <source>
        <dbReference type="EMBL" id="KAK4325412.1"/>
    </source>
</evidence>
<dbReference type="EMBL" id="JAWZYT010000281">
    <property type="protein sequence ID" value="KAK4325412.1"/>
    <property type="molecule type" value="Genomic_DNA"/>
</dbReference>
<keyword evidence="1" id="KW-0479">Metal-binding</keyword>
<dbReference type="GO" id="GO:0008270">
    <property type="term" value="F:zinc ion binding"/>
    <property type="evidence" value="ECO:0007669"/>
    <property type="project" value="UniProtKB-KW"/>
</dbReference>
<accession>A0AAE1UIX6</accession>
<evidence type="ECO:0000256" key="1">
    <source>
        <dbReference type="PROSITE-ProRule" id="PRU00047"/>
    </source>
</evidence>
<feature type="domain" description="CCHC-type" evidence="2">
    <location>
        <begin position="191"/>
        <end position="206"/>
    </location>
</feature>
<organism evidence="3 4">
    <name type="scientific">Petrolisthes manimaculis</name>
    <dbReference type="NCBI Taxonomy" id="1843537"/>
    <lineage>
        <taxon>Eukaryota</taxon>
        <taxon>Metazoa</taxon>
        <taxon>Ecdysozoa</taxon>
        <taxon>Arthropoda</taxon>
        <taxon>Crustacea</taxon>
        <taxon>Multicrustacea</taxon>
        <taxon>Malacostraca</taxon>
        <taxon>Eumalacostraca</taxon>
        <taxon>Eucarida</taxon>
        <taxon>Decapoda</taxon>
        <taxon>Pleocyemata</taxon>
        <taxon>Anomura</taxon>
        <taxon>Galatheoidea</taxon>
        <taxon>Porcellanidae</taxon>
        <taxon>Petrolisthes</taxon>
    </lineage>
</organism>
<protein>
    <recommendedName>
        <fullName evidence="2">CCHC-type domain-containing protein</fullName>
    </recommendedName>
</protein>
<name>A0AAE1UIX6_9EUCA</name>
<sequence>MLAHATRCWLRRGNEILEKRYGDRERIVAAYVDKILDWPHLKVDDIDGLDQFSVMLISCKNAMTTTSLGAREIEHPKTMRAILEKLPFPMQDRWRRNFIEKEARIVSNPFFGRPLFKSLKDSKPQQIEERFRSVNNKERFKAKVNYSAVEREKPQVKCFFCNGQHYLDDCDTLLQKSEKERKAFLAGMGMCYGCLRRGHMAKDCQRRRTSRICNKRHPTLLHRQIDVGNTPPTEAIDELASETVRSVNVNTKNGKNSNSVPCIKMPFVPVKERTRAGHLVSTYAFIDSGSSATFCSKSFLNKVGLQSVTPIKLLRPEGIQMDSFMVTDVEVCDVDENNFITLPPVYVLDEIPVPSNDIIKKEDLQNWPHLSDIDIPDMGDAEIGLMIGNNVPQAMEPRLDGLYWDIQGLKGDFMRVLTVSK</sequence>
<dbReference type="AlphaFoldDB" id="A0AAE1UIX6"/>
<keyword evidence="4" id="KW-1185">Reference proteome</keyword>
<dbReference type="Proteomes" id="UP001292094">
    <property type="component" value="Unassembled WGS sequence"/>
</dbReference>
<dbReference type="PANTHER" id="PTHR47331:SF1">
    <property type="entry name" value="GAG-LIKE PROTEIN"/>
    <property type="match status" value="1"/>
</dbReference>
<evidence type="ECO:0000259" key="2">
    <source>
        <dbReference type="PROSITE" id="PS50158"/>
    </source>
</evidence>
<dbReference type="PANTHER" id="PTHR47331">
    <property type="entry name" value="PHD-TYPE DOMAIN-CONTAINING PROTEIN"/>
    <property type="match status" value="1"/>
</dbReference>
<proteinExistence type="predicted"/>
<dbReference type="Gene3D" id="4.10.60.10">
    <property type="entry name" value="Zinc finger, CCHC-type"/>
    <property type="match status" value="1"/>
</dbReference>
<evidence type="ECO:0000313" key="4">
    <source>
        <dbReference type="Proteomes" id="UP001292094"/>
    </source>
</evidence>
<comment type="caution">
    <text evidence="3">The sequence shown here is derived from an EMBL/GenBank/DDBJ whole genome shotgun (WGS) entry which is preliminary data.</text>
</comment>